<keyword evidence="2" id="KW-1185">Reference proteome</keyword>
<dbReference type="RefSeq" id="WP_200278382.1">
    <property type="nucleotide sequence ID" value="NZ_CP066802.1"/>
</dbReference>
<proteinExistence type="predicted"/>
<dbReference type="Pfam" id="PF15601">
    <property type="entry name" value="Imm70"/>
    <property type="match status" value="1"/>
</dbReference>
<evidence type="ECO:0000313" key="1">
    <source>
        <dbReference type="EMBL" id="QQM68480.1"/>
    </source>
</evidence>
<accession>A0A7T7MBJ1</accession>
<dbReference type="Proteomes" id="UP000595895">
    <property type="component" value="Chromosome"/>
</dbReference>
<sequence>MGEVDQGLAGLAASKVVWGIEGLSVPPPWGSSISPEITGLSSCFVASGGEDFILRLRHALEQALAAGSDLTVESM</sequence>
<organism evidence="1 2">
    <name type="scientific">Actinomyces weissii</name>
    <dbReference type="NCBI Taxonomy" id="675090"/>
    <lineage>
        <taxon>Bacteria</taxon>
        <taxon>Bacillati</taxon>
        <taxon>Actinomycetota</taxon>
        <taxon>Actinomycetes</taxon>
        <taxon>Actinomycetales</taxon>
        <taxon>Actinomycetaceae</taxon>
        <taxon>Actinomyces</taxon>
    </lineage>
</organism>
<reference evidence="1 2" key="1">
    <citation type="submission" date="2020-12" db="EMBL/GenBank/DDBJ databases">
        <authorList>
            <person name="Zhou J."/>
        </authorList>
    </citation>
    <scope>NUCLEOTIDE SEQUENCE [LARGE SCALE GENOMIC DNA]</scope>
    <source>
        <strain evidence="1 2">CCUG 61299</strain>
    </source>
</reference>
<evidence type="ECO:0000313" key="2">
    <source>
        <dbReference type="Proteomes" id="UP000595895"/>
    </source>
</evidence>
<protein>
    <submittedName>
        <fullName evidence="1">Uncharacterized protein</fullName>
    </submittedName>
</protein>
<name>A0A7T7MBJ1_9ACTO</name>
<gene>
    <name evidence="1" type="ORF">JG540_09935</name>
</gene>
<dbReference type="AlphaFoldDB" id="A0A7T7MBJ1"/>
<dbReference type="KEGG" id="awe:JG540_09935"/>
<dbReference type="EMBL" id="CP066802">
    <property type="protein sequence ID" value="QQM68480.1"/>
    <property type="molecule type" value="Genomic_DNA"/>
</dbReference>
<dbReference type="InterPro" id="IPR028185">
    <property type="entry name" value="Imm70"/>
</dbReference>